<evidence type="ECO:0000259" key="3">
    <source>
        <dbReference type="Pfam" id="PF03413"/>
    </source>
</evidence>
<keyword evidence="2" id="KW-0472">Membrane</keyword>
<dbReference type="InterPro" id="IPR005625">
    <property type="entry name" value="PepSY-ass_TM"/>
</dbReference>
<dbReference type="GeneID" id="69502827"/>
<proteinExistence type="predicted"/>
<feature type="transmembrane region" description="Helical" evidence="2">
    <location>
        <begin position="138"/>
        <end position="165"/>
    </location>
</feature>
<feature type="transmembrane region" description="Helical" evidence="2">
    <location>
        <begin position="384"/>
        <end position="405"/>
    </location>
</feature>
<dbReference type="PANTHER" id="PTHR34219:SF3">
    <property type="entry name" value="BLL7967 PROTEIN"/>
    <property type="match status" value="1"/>
</dbReference>
<evidence type="ECO:0000256" key="2">
    <source>
        <dbReference type="SAM" id="Phobius"/>
    </source>
</evidence>
<feature type="transmembrane region" description="Helical" evidence="2">
    <location>
        <begin position="12"/>
        <end position="32"/>
    </location>
</feature>
<evidence type="ECO:0000313" key="4">
    <source>
        <dbReference type="EMBL" id="RHB38384.1"/>
    </source>
</evidence>
<dbReference type="RefSeq" id="WP_025867626.1">
    <property type="nucleotide sequence ID" value="NZ_CABJFV010000001.1"/>
</dbReference>
<comment type="caution">
    <text evidence="4">The sequence shown here is derived from an EMBL/GenBank/DDBJ whole genome shotgun (WGS) entry which is preliminary data.</text>
</comment>
<evidence type="ECO:0000313" key="5">
    <source>
        <dbReference type="Proteomes" id="UP000284379"/>
    </source>
</evidence>
<dbReference type="Pfam" id="PF03929">
    <property type="entry name" value="PepSY_TM"/>
    <property type="match status" value="1"/>
</dbReference>
<feature type="compositionally biased region" description="Basic and acidic residues" evidence="1">
    <location>
        <begin position="244"/>
        <end position="292"/>
    </location>
</feature>
<dbReference type="AlphaFoldDB" id="A0A413VXS6"/>
<evidence type="ECO:0000256" key="1">
    <source>
        <dbReference type="SAM" id="MobiDB-lite"/>
    </source>
</evidence>
<name>A0A413VXS6_9BACE</name>
<accession>A0A413VXS6</accession>
<keyword evidence="2" id="KW-0812">Transmembrane</keyword>
<sequence>MKKIFRQIHLWLSIPFGLIITVICFSGAALVFENEIMELCRHDFYYVSKVEETPLPAGELAQKVAATLPDSISVTGISISSDPAKAYQVNLSKPRRASVYIDQYTGEIKGKYERAPFFTTMFKLHRWLLDSMKPDGGIFWGKMIVGVSTLMFVFVLISGIIIWIPRNAKALKNSLKISVNKGWRRFWYDLHIAGGLYTFIFLLVLALTGLTWSFGWYRTGFYKAFGVEATQGTSSQETTSQTSNKERQGERNKESNKDGRHRGDEKRYSRSEGRNRSESHNRGEDREERRGNREYSPYALWQKVYEQLKVQNPDYKQITVSNGTANVSFNRFGNQRASDRYSFNPRNGEITEATLYKDLDNSGKIRGWIFSVHVGSWGGMFTRILSFIASLLGATLPLTGYYLWIKKEIARSARKRRK</sequence>
<reference evidence="4 5" key="1">
    <citation type="submission" date="2018-08" db="EMBL/GenBank/DDBJ databases">
        <title>A genome reference for cultivated species of the human gut microbiota.</title>
        <authorList>
            <person name="Zou Y."/>
            <person name="Xue W."/>
            <person name="Luo G."/>
        </authorList>
    </citation>
    <scope>NUCLEOTIDE SEQUENCE [LARGE SCALE GENOMIC DNA]</scope>
    <source>
        <strain evidence="4 5">AM40-30BH</strain>
    </source>
</reference>
<dbReference type="EMBL" id="QSGO01000001">
    <property type="protein sequence ID" value="RHB38384.1"/>
    <property type="molecule type" value="Genomic_DNA"/>
</dbReference>
<feature type="domain" description="PepSY" evidence="3">
    <location>
        <begin position="59"/>
        <end position="110"/>
    </location>
</feature>
<organism evidence="4 5">
    <name type="scientific">Bacteroides nordii</name>
    <dbReference type="NCBI Taxonomy" id="291645"/>
    <lineage>
        <taxon>Bacteria</taxon>
        <taxon>Pseudomonadati</taxon>
        <taxon>Bacteroidota</taxon>
        <taxon>Bacteroidia</taxon>
        <taxon>Bacteroidales</taxon>
        <taxon>Bacteroidaceae</taxon>
        <taxon>Bacteroides</taxon>
    </lineage>
</organism>
<dbReference type="PANTHER" id="PTHR34219">
    <property type="entry name" value="IRON-REGULATED INNER MEMBRANE PROTEIN-RELATED"/>
    <property type="match status" value="1"/>
</dbReference>
<dbReference type="Pfam" id="PF03413">
    <property type="entry name" value="PepSY"/>
    <property type="match status" value="1"/>
</dbReference>
<protein>
    <submittedName>
        <fullName evidence="4">PepSY domain-containing protein</fullName>
    </submittedName>
</protein>
<feature type="transmembrane region" description="Helical" evidence="2">
    <location>
        <begin position="186"/>
        <end position="212"/>
    </location>
</feature>
<dbReference type="InterPro" id="IPR025711">
    <property type="entry name" value="PepSY"/>
</dbReference>
<feature type="region of interest" description="Disordered" evidence="1">
    <location>
        <begin position="232"/>
        <end position="292"/>
    </location>
</feature>
<dbReference type="Proteomes" id="UP000284379">
    <property type="component" value="Unassembled WGS sequence"/>
</dbReference>
<feature type="compositionally biased region" description="Low complexity" evidence="1">
    <location>
        <begin position="232"/>
        <end position="243"/>
    </location>
</feature>
<gene>
    <name evidence="4" type="ORF">DW888_00770</name>
</gene>
<keyword evidence="2" id="KW-1133">Transmembrane helix</keyword>